<sequence>MWQNKNIEKFVSEKLDHEHSGHDWGHIDRVRKIAIHIAAIEGADRRICEIAALVHDLIDDKLFDDEEIALNEVIYFLKSEGISESDINHIVEIITTMSFSKSQEKSMRTLEGKVVQDADRLDALGAIGIARTFKYAGAKGDAMYNPAIKARTEQMTKDEYRNGESTAINHFYEKLFKLKGLMNTKEAVKIAEERHNFMEHFVDQFLTEWVGKDF</sequence>
<proteinExistence type="predicted"/>
<dbReference type="PANTHER" id="PTHR33594:SF1">
    <property type="entry name" value="HD_PDEASE DOMAIN-CONTAINING PROTEIN"/>
    <property type="match status" value="1"/>
</dbReference>
<evidence type="ECO:0000313" key="2">
    <source>
        <dbReference type="EMBL" id="MCF6137297.1"/>
    </source>
</evidence>
<comment type="caution">
    <text evidence="2">The sequence shown here is derived from an EMBL/GenBank/DDBJ whole genome shotgun (WGS) entry which is preliminary data.</text>
</comment>
<accession>A0ABS9GWW9</accession>
<gene>
    <name evidence="2" type="ORF">L2716_06095</name>
</gene>
<dbReference type="CDD" id="cd00077">
    <property type="entry name" value="HDc"/>
    <property type="match status" value="1"/>
</dbReference>
<dbReference type="InterPro" id="IPR003607">
    <property type="entry name" value="HD/PDEase_dom"/>
</dbReference>
<dbReference type="SUPFAM" id="SSF109604">
    <property type="entry name" value="HD-domain/PDEase-like"/>
    <property type="match status" value="1"/>
</dbReference>
<evidence type="ECO:0000259" key="1">
    <source>
        <dbReference type="PROSITE" id="PS51831"/>
    </source>
</evidence>
<dbReference type="EMBL" id="JAKIJS010000001">
    <property type="protein sequence ID" value="MCF6137297.1"/>
    <property type="molecule type" value="Genomic_DNA"/>
</dbReference>
<dbReference type="PANTHER" id="PTHR33594">
    <property type="entry name" value="SUPERFAMILY HYDROLASE, PUTATIVE (AFU_ORTHOLOGUE AFUA_1G03035)-RELATED"/>
    <property type="match status" value="1"/>
</dbReference>
<dbReference type="SMART" id="SM00471">
    <property type="entry name" value="HDc"/>
    <property type="match status" value="1"/>
</dbReference>
<keyword evidence="3" id="KW-1185">Reference proteome</keyword>
<reference evidence="2 3" key="1">
    <citation type="submission" date="2022-01" db="EMBL/GenBank/DDBJ databases">
        <title>Alkalihalobacillus sp. EGI L200015, a novel bacterium isolated from a salt lake sediment.</title>
        <authorList>
            <person name="Gao L."/>
            <person name="Fang B.-Z."/>
            <person name="Li W.-J."/>
        </authorList>
    </citation>
    <scope>NUCLEOTIDE SEQUENCE [LARGE SCALE GENOMIC DNA]</scope>
    <source>
        <strain evidence="2 3">KCTC 12718</strain>
    </source>
</reference>
<dbReference type="Gene3D" id="1.10.472.50">
    <property type="entry name" value="HD-domain/PDEase-like"/>
    <property type="match status" value="1"/>
</dbReference>
<protein>
    <submittedName>
        <fullName evidence="2">HD domain-containing protein</fullName>
    </submittedName>
</protein>
<name>A0ABS9GWW9_9BACL</name>
<dbReference type="PROSITE" id="PS51831">
    <property type="entry name" value="HD"/>
    <property type="match status" value="1"/>
</dbReference>
<dbReference type="Proteomes" id="UP001649381">
    <property type="component" value="Unassembled WGS sequence"/>
</dbReference>
<organism evidence="2 3">
    <name type="scientific">Pseudalkalibacillus berkeleyi</name>
    <dbReference type="NCBI Taxonomy" id="1069813"/>
    <lineage>
        <taxon>Bacteria</taxon>
        <taxon>Bacillati</taxon>
        <taxon>Bacillota</taxon>
        <taxon>Bacilli</taxon>
        <taxon>Bacillales</taxon>
        <taxon>Fictibacillaceae</taxon>
        <taxon>Pseudalkalibacillus</taxon>
    </lineage>
</organism>
<dbReference type="InterPro" id="IPR006674">
    <property type="entry name" value="HD_domain"/>
</dbReference>
<evidence type="ECO:0000313" key="3">
    <source>
        <dbReference type="Proteomes" id="UP001649381"/>
    </source>
</evidence>
<feature type="domain" description="HD" evidence="1">
    <location>
        <begin position="23"/>
        <end position="124"/>
    </location>
</feature>
<dbReference type="RefSeq" id="WP_236332774.1">
    <property type="nucleotide sequence ID" value="NZ_JAKIJS010000001.1"/>
</dbReference>
<dbReference type="Gene3D" id="1.20.58.1910">
    <property type="match status" value="1"/>
</dbReference>
<dbReference type="Pfam" id="PF01966">
    <property type="entry name" value="HD"/>
    <property type="match status" value="1"/>
</dbReference>